<sequence>MSEKYKVRDEEKIYFITFAVVQWVDVFTRCEYKDLVIDSLRFCQREKGLEIYAWCIMSNHLHLALGTAGILPLPDIIRDFKKYTSVTLVRAIAANPQESRKDWMLEIFKRTAETSNKHQKYQFWQNQYHPIELTDNIKQQRCLHYIHHNPVVAGMVSEPEQYVYSSAIDYAGGKGLLEIKFME</sequence>
<keyword evidence="3" id="KW-1185">Reference proteome</keyword>
<evidence type="ECO:0000313" key="3">
    <source>
        <dbReference type="Proteomes" id="UP000323426"/>
    </source>
</evidence>
<dbReference type="InterPro" id="IPR002686">
    <property type="entry name" value="Transposase_17"/>
</dbReference>
<accession>A0A5M6DUM1</accession>
<dbReference type="PANTHER" id="PTHR34322">
    <property type="entry name" value="TRANSPOSASE, Y1_TNP DOMAIN-CONTAINING"/>
    <property type="match status" value="1"/>
</dbReference>
<dbReference type="EMBL" id="VWSF01000001">
    <property type="protein sequence ID" value="KAA5549145.1"/>
    <property type="molecule type" value="Genomic_DNA"/>
</dbReference>
<protein>
    <submittedName>
        <fullName evidence="2">Transposase</fullName>
    </submittedName>
</protein>
<evidence type="ECO:0000259" key="1">
    <source>
        <dbReference type="SMART" id="SM01321"/>
    </source>
</evidence>
<feature type="domain" description="Transposase IS200-like" evidence="1">
    <location>
        <begin position="10"/>
        <end position="149"/>
    </location>
</feature>
<dbReference type="Proteomes" id="UP000323426">
    <property type="component" value="Unassembled WGS sequence"/>
</dbReference>
<organism evidence="2 3">
    <name type="scientific">Adhaeribacter rhizoryzae</name>
    <dbReference type="NCBI Taxonomy" id="2607907"/>
    <lineage>
        <taxon>Bacteria</taxon>
        <taxon>Pseudomonadati</taxon>
        <taxon>Bacteroidota</taxon>
        <taxon>Cytophagia</taxon>
        <taxon>Cytophagales</taxon>
        <taxon>Hymenobacteraceae</taxon>
        <taxon>Adhaeribacter</taxon>
    </lineage>
</organism>
<name>A0A5M6DUM1_9BACT</name>
<dbReference type="NCBIfam" id="NF047646">
    <property type="entry name" value="REP_Tyr_transpos"/>
    <property type="match status" value="1"/>
</dbReference>
<dbReference type="AlphaFoldDB" id="A0A5M6DUM1"/>
<reference evidence="2 3" key="1">
    <citation type="submission" date="2019-09" db="EMBL/GenBank/DDBJ databases">
        <title>Genome sequence and assembly of Adhaeribacter sp.</title>
        <authorList>
            <person name="Chhetri G."/>
        </authorList>
    </citation>
    <scope>NUCLEOTIDE SEQUENCE [LARGE SCALE GENOMIC DNA]</scope>
    <source>
        <strain evidence="2 3">DK36</strain>
    </source>
</reference>
<comment type="caution">
    <text evidence="2">The sequence shown here is derived from an EMBL/GenBank/DDBJ whole genome shotgun (WGS) entry which is preliminary data.</text>
</comment>
<gene>
    <name evidence="2" type="ORF">F0145_00680</name>
</gene>
<dbReference type="Gene3D" id="3.30.70.1290">
    <property type="entry name" value="Transposase IS200-like"/>
    <property type="match status" value="1"/>
</dbReference>
<dbReference type="SUPFAM" id="SSF143422">
    <property type="entry name" value="Transposase IS200-like"/>
    <property type="match status" value="1"/>
</dbReference>
<dbReference type="RefSeq" id="WP_150086140.1">
    <property type="nucleotide sequence ID" value="NZ_VWSF01000001.1"/>
</dbReference>
<dbReference type="Pfam" id="PF01797">
    <property type="entry name" value="Y1_Tnp"/>
    <property type="match status" value="1"/>
</dbReference>
<dbReference type="GO" id="GO:0003677">
    <property type="term" value="F:DNA binding"/>
    <property type="evidence" value="ECO:0007669"/>
    <property type="project" value="InterPro"/>
</dbReference>
<dbReference type="SMART" id="SM01321">
    <property type="entry name" value="Y1_Tnp"/>
    <property type="match status" value="1"/>
</dbReference>
<dbReference type="PANTHER" id="PTHR34322:SF2">
    <property type="entry name" value="TRANSPOSASE IS200-LIKE DOMAIN-CONTAINING PROTEIN"/>
    <property type="match status" value="1"/>
</dbReference>
<evidence type="ECO:0000313" key="2">
    <source>
        <dbReference type="EMBL" id="KAA5549145.1"/>
    </source>
</evidence>
<dbReference type="GO" id="GO:0004803">
    <property type="term" value="F:transposase activity"/>
    <property type="evidence" value="ECO:0007669"/>
    <property type="project" value="InterPro"/>
</dbReference>
<proteinExistence type="predicted"/>
<dbReference type="GO" id="GO:0006313">
    <property type="term" value="P:DNA transposition"/>
    <property type="evidence" value="ECO:0007669"/>
    <property type="project" value="InterPro"/>
</dbReference>
<dbReference type="InterPro" id="IPR036515">
    <property type="entry name" value="Transposase_17_sf"/>
</dbReference>